<dbReference type="EMBL" id="GGEC01071019">
    <property type="protein sequence ID" value="MBX51503.1"/>
    <property type="molecule type" value="Transcribed_RNA"/>
</dbReference>
<accession>A0A2P2PA48</accession>
<organism evidence="1">
    <name type="scientific">Rhizophora mucronata</name>
    <name type="common">Asiatic mangrove</name>
    <dbReference type="NCBI Taxonomy" id="61149"/>
    <lineage>
        <taxon>Eukaryota</taxon>
        <taxon>Viridiplantae</taxon>
        <taxon>Streptophyta</taxon>
        <taxon>Embryophyta</taxon>
        <taxon>Tracheophyta</taxon>
        <taxon>Spermatophyta</taxon>
        <taxon>Magnoliopsida</taxon>
        <taxon>eudicotyledons</taxon>
        <taxon>Gunneridae</taxon>
        <taxon>Pentapetalae</taxon>
        <taxon>rosids</taxon>
        <taxon>fabids</taxon>
        <taxon>Malpighiales</taxon>
        <taxon>Rhizophoraceae</taxon>
        <taxon>Rhizophora</taxon>
    </lineage>
</organism>
<dbReference type="AlphaFoldDB" id="A0A2P2PA48"/>
<protein>
    <submittedName>
        <fullName evidence="1">Uncharacterized protein</fullName>
    </submittedName>
</protein>
<name>A0A2P2PA48_RHIMU</name>
<proteinExistence type="predicted"/>
<sequence length="38" mass="4419">MKLKCLIHIDYKSIASLLLSIDQFQYSLYPQEISCLPC</sequence>
<evidence type="ECO:0000313" key="1">
    <source>
        <dbReference type="EMBL" id="MBX51503.1"/>
    </source>
</evidence>
<reference evidence="1" key="1">
    <citation type="submission" date="2018-02" db="EMBL/GenBank/DDBJ databases">
        <title>Rhizophora mucronata_Transcriptome.</title>
        <authorList>
            <person name="Meera S.P."/>
            <person name="Sreeshan A."/>
            <person name="Augustine A."/>
        </authorList>
    </citation>
    <scope>NUCLEOTIDE SEQUENCE</scope>
    <source>
        <tissue evidence="1">Leaf</tissue>
    </source>
</reference>